<dbReference type="EMBL" id="LCKS01000001">
    <property type="protein sequence ID" value="KKU03465.1"/>
    <property type="molecule type" value="Genomic_DNA"/>
</dbReference>
<comment type="caution">
    <text evidence="3">The sequence shown here is derived from an EMBL/GenBank/DDBJ whole genome shotgun (WGS) entry which is preliminary data.</text>
</comment>
<evidence type="ECO:0000313" key="3">
    <source>
        <dbReference type="EMBL" id="KKU03465.1"/>
    </source>
</evidence>
<keyword evidence="1" id="KW-0378">Hydrolase</keyword>
<keyword evidence="3" id="KW-0436">Ligase</keyword>
<dbReference type="GO" id="GO:0004113">
    <property type="term" value="F:2',3'-cyclic-nucleotide 3'-phosphodiesterase activity"/>
    <property type="evidence" value="ECO:0007669"/>
    <property type="project" value="InterPro"/>
</dbReference>
<dbReference type="InterPro" id="IPR014051">
    <property type="entry name" value="Phosphoesterase_HXTX"/>
</dbReference>
<evidence type="ECO:0000256" key="1">
    <source>
        <dbReference type="ARBA" id="ARBA00022801"/>
    </source>
</evidence>
<dbReference type="Pfam" id="PF02834">
    <property type="entry name" value="LigT_PEase"/>
    <property type="match status" value="1"/>
</dbReference>
<organism evidence="3 4">
    <name type="scientific">Candidatus Amesbacteria bacterium GW2011_GWC2_45_19</name>
    <dbReference type="NCBI Taxonomy" id="1618366"/>
    <lineage>
        <taxon>Bacteria</taxon>
        <taxon>Candidatus Amesiibacteriota</taxon>
    </lineage>
</organism>
<gene>
    <name evidence="3" type="ORF">UX05_C0001G0094</name>
</gene>
<dbReference type="PANTHER" id="PTHR35561:SF1">
    <property type="entry name" value="RNA 2',3'-CYCLIC PHOSPHODIESTERASE"/>
    <property type="match status" value="1"/>
</dbReference>
<evidence type="ECO:0000313" key="4">
    <source>
        <dbReference type="Proteomes" id="UP000034264"/>
    </source>
</evidence>
<protein>
    <submittedName>
        <fullName evidence="3">2'-5' RNA ligase</fullName>
    </submittedName>
</protein>
<dbReference type="NCBIfam" id="TIGR02258">
    <property type="entry name" value="2_5_ligase"/>
    <property type="match status" value="1"/>
</dbReference>
<feature type="domain" description="Phosphoesterase HXTX" evidence="2">
    <location>
        <begin position="68"/>
        <end position="137"/>
    </location>
</feature>
<dbReference type="GO" id="GO:0016874">
    <property type="term" value="F:ligase activity"/>
    <property type="evidence" value="ECO:0007669"/>
    <property type="project" value="UniProtKB-KW"/>
</dbReference>
<dbReference type="AlphaFoldDB" id="A0A0G1Q474"/>
<evidence type="ECO:0000259" key="2">
    <source>
        <dbReference type="Pfam" id="PF02834"/>
    </source>
</evidence>
<dbReference type="PANTHER" id="PTHR35561">
    <property type="entry name" value="RNA 2',3'-CYCLIC PHOSPHODIESTERASE"/>
    <property type="match status" value="1"/>
</dbReference>
<dbReference type="GO" id="GO:0008664">
    <property type="term" value="F:RNA 2',3'-cyclic 3'-phosphodiesterase activity"/>
    <property type="evidence" value="ECO:0007669"/>
    <property type="project" value="InterPro"/>
</dbReference>
<dbReference type="SUPFAM" id="SSF55144">
    <property type="entry name" value="LigT-like"/>
    <property type="match status" value="1"/>
</dbReference>
<name>A0A0G1Q474_9BACT</name>
<dbReference type="InterPro" id="IPR009097">
    <property type="entry name" value="Cyclic_Pdiesterase"/>
</dbReference>
<dbReference type="Gene3D" id="3.90.1140.10">
    <property type="entry name" value="Cyclic phosphodiesterase"/>
    <property type="match status" value="1"/>
</dbReference>
<sequence>MPQLDKLKIPLVWEKRPHLTLNFLGRADSKLVIPLIPQFHPFLLQPLYLDTLYNRHEPTILYLSLAKSEDLLQLQASISSSISSITPQPRKFLPHITIGRLKRTDPVSTKRFIDRISDFESPQFSSFAVDKITLYQSLITQAGTTHQKLATFSFATS</sequence>
<reference evidence="3 4" key="1">
    <citation type="journal article" date="2015" name="Nature">
        <title>rRNA introns, odd ribosomes, and small enigmatic genomes across a large radiation of phyla.</title>
        <authorList>
            <person name="Brown C.T."/>
            <person name="Hug L.A."/>
            <person name="Thomas B.C."/>
            <person name="Sharon I."/>
            <person name="Castelle C.J."/>
            <person name="Singh A."/>
            <person name="Wilkins M.J."/>
            <person name="Williams K.H."/>
            <person name="Banfield J.F."/>
        </authorList>
    </citation>
    <scope>NUCLEOTIDE SEQUENCE [LARGE SCALE GENOMIC DNA]</scope>
</reference>
<accession>A0A0G1Q474</accession>
<proteinExistence type="predicted"/>
<dbReference type="InterPro" id="IPR004175">
    <property type="entry name" value="RNA_CPDase"/>
</dbReference>
<dbReference type="Proteomes" id="UP000034264">
    <property type="component" value="Unassembled WGS sequence"/>
</dbReference>